<dbReference type="InterPro" id="IPR039361">
    <property type="entry name" value="Cyclin"/>
</dbReference>
<evidence type="ECO:0000256" key="3">
    <source>
        <dbReference type="ARBA" id="ARBA00023306"/>
    </source>
</evidence>
<evidence type="ECO:0000313" key="9">
    <source>
        <dbReference type="Proteomes" id="UP001231189"/>
    </source>
</evidence>
<evidence type="ECO:0000256" key="5">
    <source>
        <dbReference type="SAM" id="MobiDB-lite"/>
    </source>
</evidence>
<organism evidence="8 9">
    <name type="scientific">Lolium multiflorum</name>
    <name type="common">Italian ryegrass</name>
    <name type="synonym">Lolium perenne subsp. multiflorum</name>
    <dbReference type="NCBI Taxonomy" id="4521"/>
    <lineage>
        <taxon>Eukaryota</taxon>
        <taxon>Viridiplantae</taxon>
        <taxon>Streptophyta</taxon>
        <taxon>Embryophyta</taxon>
        <taxon>Tracheophyta</taxon>
        <taxon>Spermatophyta</taxon>
        <taxon>Magnoliopsida</taxon>
        <taxon>Liliopsida</taxon>
        <taxon>Poales</taxon>
        <taxon>Poaceae</taxon>
        <taxon>BOP clade</taxon>
        <taxon>Pooideae</taxon>
        <taxon>Poodae</taxon>
        <taxon>Poeae</taxon>
        <taxon>Poeae Chloroplast Group 2 (Poeae type)</taxon>
        <taxon>Loliodinae</taxon>
        <taxon>Loliinae</taxon>
        <taxon>Lolium</taxon>
    </lineage>
</organism>
<dbReference type="SMART" id="SM01332">
    <property type="entry name" value="Cyclin_C"/>
    <property type="match status" value="1"/>
</dbReference>
<dbReference type="PANTHER" id="PTHR10177">
    <property type="entry name" value="CYCLINS"/>
    <property type="match status" value="1"/>
</dbReference>
<dbReference type="Pfam" id="PF02984">
    <property type="entry name" value="Cyclin_C"/>
    <property type="match status" value="1"/>
</dbReference>
<feature type="domain" description="Cyclin-like" evidence="6">
    <location>
        <begin position="234"/>
        <end position="318"/>
    </location>
</feature>
<gene>
    <name evidence="8" type="ORF">QYE76_037238</name>
</gene>
<feature type="region of interest" description="Disordered" evidence="5">
    <location>
        <begin position="166"/>
        <end position="185"/>
    </location>
</feature>
<dbReference type="Gene3D" id="1.10.472.10">
    <property type="entry name" value="Cyclin-like"/>
    <property type="match status" value="2"/>
</dbReference>
<feature type="region of interest" description="Disordered" evidence="5">
    <location>
        <begin position="51"/>
        <end position="161"/>
    </location>
</feature>
<dbReference type="SUPFAM" id="SSF47954">
    <property type="entry name" value="Cyclin-like"/>
    <property type="match status" value="2"/>
</dbReference>
<dbReference type="Proteomes" id="UP001231189">
    <property type="component" value="Unassembled WGS sequence"/>
</dbReference>
<evidence type="ECO:0000313" key="8">
    <source>
        <dbReference type="EMBL" id="KAK1603108.1"/>
    </source>
</evidence>
<comment type="similarity">
    <text evidence="4">Belongs to the cyclin family.</text>
</comment>
<feature type="domain" description="Cyclin-like" evidence="6">
    <location>
        <begin position="331"/>
        <end position="419"/>
    </location>
</feature>
<dbReference type="FunFam" id="1.10.472.10:FF:000001">
    <property type="entry name" value="G2/mitotic-specific cyclin"/>
    <property type="match status" value="1"/>
</dbReference>
<dbReference type="SMART" id="SM00385">
    <property type="entry name" value="CYCLIN"/>
    <property type="match status" value="2"/>
</dbReference>
<dbReference type="EMBL" id="JAUUTY010000123">
    <property type="protein sequence ID" value="KAK1603108.1"/>
    <property type="molecule type" value="Genomic_DNA"/>
</dbReference>
<feature type="compositionally biased region" description="Low complexity" evidence="5">
    <location>
        <begin position="148"/>
        <end position="158"/>
    </location>
</feature>
<dbReference type="GO" id="GO:0051301">
    <property type="term" value="P:cell division"/>
    <property type="evidence" value="ECO:0007669"/>
    <property type="project" value="UniProtKB-KW"/>
</dbReference>
<dbReference type="PROSITE" id="PS00292">
    <property type="entry name" value="CYCLINS"/>
    <property type="match status" value="1"/>
</dbReference>
<keyword evidence="9" id="KW-1185">Reference proteome</keyword>
<comment type="caution">
    <text evidence="8">The sequence shown here is derived from an EMBL/GenBank/DDBJ whole genome shotgun (WGS) entry which is preliminary data.</text>
</comment>
<reference evidence="8" key="1">
    <citation type="submission" date="2023-07" db="EMBL/GenBank/DDBJ databases">
        <title>A chromosome-level genome assembly of Lolium multiflorum.</title>
        <authorList>
            <person name="Chen Y."/>
            <person name="Copetti D."/>
            <person name="Kolliker R."/>
            <person name="Studer B."/>
        </authorList>
    </citation>
    <scope>NUCLEOTIDE SEQUENCE</scope>
    <source>
        <strain evidence="8">02402/16</strain>
        <tissue evidence="8">Leaf</tissue>
    </source>
</reference>
<dbReference type="InterPro" id="IPR004367">
    <property type="entry name" value="Cyclin_C-dom"/>
</dbReference>
<dbReference type="InterPro" id="IPR048258">
    <property type="entry name" value="Cyclins_cyclin-box"/>
</dbReference>
<evidence type="ECO:0000259" key="7">
    <source>
        <dbReference type="SMART" id="SM01332"/>
    </source>
</evidence>
<evidence type="ECO:0000259" key="6">
    <source>
        <dbReference type="SMART" id="SM00385"/>
    </source>
</evidence>
<accession>A0AAD8VFE8</accession>
<dbReference type="InterPro" id="IPR006671">
    <property type="entry name" value="Cyclin_N"/>
</dbReference>
<protein>
    <recommendedName>
        <fullName evidence="10">Cyclin N-terminal domain-containing protein</fullName>
    </recommendedName>
</protein>
<keyword evidence="2 4" id="KW-0195">Cyclin</keyword>
<evidence type="ECO:0000256" key="1">
    <source>
        <dbReference type="ARBA" id="ARBA00022618"/>
    </source>
</evidence>
<dbReference type="InterPro" id="IPR013763">
    <property type="entry name" value="Cyclin-like_dom"/>
</dbReference>
<dbReference type="FunFam" id="1.10.472.10:FF:000220">
    <property type="entry name" value="Cyclin superfamily protein, putative"/>
    <property type="match status" value="1"/>
</dbReference>
<name>A0AAD8VFE8_LOLMU</name>
<keyword evidence="1" id="KW-0132">Cell division</keyword>
<proteinExistence type="inferred from homology"/>
<evidence type="ECO:0000256" key="4">
    <source>
        <dbReference type="RuleBase" id="RU000383"/>
    </source>
</evidence>
<evidence type="ECO:0000256" key="2">
    <source>
        <dbReference type="ARBA" id="ARBA00023127"/>
    </source>
</evidence>
<feature type="compositionally biased region" description="Low complexity" evidence="5">
    <location>
        <begin position="128"/>
        <end position="138"/>
    </location>
</feature>
<dbReference type="InterPro" id="IPR036915">
    <property type="entry name" value="Cyclin-like_sf"/>
</dbReference>
<keyword evidence="3" id="KW-0131">Cell cycle</keyword>
<sequence length="462" mass="50596">MSRAVASVVVVRFPEQKTASLNGIYQAASRNVERYDEFEFPLDACLKLRTASPTASKSPGRKVQTLPNQNLDTKAMEPRGRRRKQQATDPGPDPEEAVGNKENSASAAPPPKRPRTDRKPLAELPATANNASASASSAPIQASKRTTRAAAREAAAAAVEEEARKREAAAIAPRPAASKQPDAGAAQASVAPYVGDIDQYLRSLEAEQLRRPRDDYIGTIQNDISANMRGVLVDWLVDVVDEFKLLADTLYLAVSYIDRFLTVSAVSRNKLQLLGVASLLVAAKYEEIYLPKVNEFSEITDGTYTKQQVVKMEADILKFLNFQVGGPTIRTFLWKFLTSCRGANSASVKSLELTCSYLAELSLIDYDCIKFLPSVIAAACLFVARLTISPKTRPWNLTLQESTGYKVSDLKSCILRIHDLQLGRKYPNLKATKSKYGDRKFGCVSTVAAPEEIPASFLEDIS</sequence>
<dbReference type="AlphaFoldDB" id="A0AAD8VFE8"/>
<feature type="domain" description="Cyclin C-terminal" evidence="7">
    <location>
        <begin position="327"/>
        <end position="450"/>
    </location>
</feature>
<evidence type="ECO:0008006" key="10">
    <source>
        <dbReference type="Google" id="ProtNLM"/>
    </source>
</evidence>
<dbReference type="Pfam" id="PF00134">
    <property type="entry name" value="Cyclin_N"/>
    <property type="match status" value="1"/>
</dbReference>